<sequence>MPYTLAQPRPAPTFGAFRAIVDDILVADRTAPPKQRHTASQIFRRLVAENNYAGGYDQVRRYLKQHRLDRRETFIPLEHPPGHRAEADFGHIHVDFPDGRRLMPVLVVTWSYSNCPFAIALPTERTEAVLHGLVEAFAFFGCVPRELWWDNPRTVAVRIHKGRERTPHPRYARSRATTRSRPGSACPRPRPRSRASRSGCRISNGSGRRPCQASPTSVS</sequence>
<feature type="compositionally biased region" description="Basic residues" evidence="1">
    <location>
        <begin position="166"/>
        <end position="178"/>
    </location>
</feature>
<feature type="region of interest" description="Disordered" evidence="1">
    <location>
        <begin position="166"/>
        <end position="219"/>
    </location>
</feature>
<evidence type="ECO:0000313" key="2">
    <source>
        <dbReference type="EMBL" id="MBP3954786.1"/>
    </source>
</evidence>
<evidence type="ECO:0000256" key="1">
    <source>
        <dbReference type="SAM" id="MobiDB-lite"/>
    </source>
</evidence>
<dbReference type="EMBL" id="JAGKQQ010000001">
    <property type="protein sequence ID" value="MBP3954786.1"/>
    <property type="molecule type" value="Genomic_DNA"/>
</dbReference>
<evidence type="ECO:0000313" key="3">
    <source>
        <dbReference type="Proteomes" id="UP000676565"/>
    </source>
</evidence>
<dbReference type="PANTHER" id="PTHR35004:SF7">
    <property type="entry name" value="INTEGRASE PROTEIN"/>
    <property type="match status" value="1"/>
</dbReference>
<proteinExistence type="predicted"/>
<gene>
    <name evidence="2" type="ORF">J8F10_05755</name>
</gene>
<name>A0ABS5BM71_9BACT</name>
<protein>
    <submittedName>
        <fullName evidence="2">DDE-type integrase/transposase/recombinase</fullName>
    </submittedName>
</protein>
<dbReference type="RefSeq" id="WP_210652899.1">
    <property type="nucleotide sequence ID" value="NZ_JAGKQQ010000001.1"/>
</dbReference>
<keyword evidence="3" id="KW-1185">Reference proteome</keyword>
<accession>A0ABS5BM71</accession>
<dbReference type="Proteomes" id="UP000676565">
    <property type="component" value="Unassembled WGS sequence"/>
</dbReference>
<organism evidence="2 3">
    <name type="scientific">Gemmata palustris</name>
    <dbReference type="NCBI Taxonomy" id="2822762"/>
    <lineage>
        <taxon>Bacteria</taxon>
        <taxon>Pseudomonadati</taxon>
        <taxon>Planctomycetota</taxon>
        <taxon>Planctomycetia</taxon>
        <taxon>Gemmatales</taxon>
        <taxon>Gemmataceae</taxon>
        <taxon>Gemmata</taxon>
    </lineage>
</organism>
<reference evidence="2 3" key="1">
    <citation type="submission" date="2021-04" db="EMBL/GenBank/DDBJ databases">
        <authorList>
            <person name="Ivanova A."/>
        </authorList>
    </citation>
    <scope>NUCLEOTIDE SEQUENCE [LARGE SCALE GENOMIC DNA]</scope>
    <source>
        <strain evidence="2 3">G18</strain>
    </source>
</reference>
<comment type="caution">
    <text evidence="2">The sequence shown here is derived from an EMBL/GenBank/DDBJ whole genome shotgun (WGS) entry which is preliminary data.</text>
</comment>
<dbReference type="PANTHER" id="PTHR35004">
    <property type="entry name" value="TRANSPOSASE RV3428C-RELATED"/>
    <property type="match status" value="1"/>
</dbReference>